<dbReference type="EMBL" id="CP162512">
    <property type="protein sequence ID" value="XDI07508.1"/>
    <property type="molecule type" value="Genomic_DNA"/>
</dbReference>
<evidence type="ECO:0008006" key="2">
    <source>
        <dbReference type="Google" id="ProtNLM"/>
    </source>
</evidence>
<proteinExistence type="predicted"/>
<dbReference type="RefSeq" id="WP_368499873.1">
    <property type="nucleotide sequence ID" value="NZ_CP162512.1"/>
</dbReference>
<geneLocation type="plasmid" evidence="1">
    <name>unnamed1</name>
</geneLocation>
<organism evidence="1">
    <name type="scientific">Herbiconiux sp. A18JL235</name>
    <dbReference type="NCBI Taxonomy" id="3152363"/>
    <lineage>
        <taxon>Bacteria</taxon>
        <taxon>Bacillati</taxon>
        <taxon>Actinomycetota</taxon>
        <taxon>Actinomycetes</taxon>
        <taxon>Micrococcales</taxon>
        <taxon>Microbacteriaceae</taxon>
        <taxon>Herbiconiux</taxon>
    </lineage>
</organism>
<gene>
    <name evidence="1" type="ORF">ABFY20_19905</name>
</gene>
<dbReference type="AlphaFoldDB" id="A0AB39BM45"/>
<protein>
    <recommendedName>
        <fullName evidence="2">Lipoprotein</fullName>
    </recommendedName>
</protein>
<evidence type="ECO:0000313" key="1">
    <source>
        <dbReference type="EMBL" id="XDI07508.1"/>
    </source>
</evidence>
<name>A0AB39BM45_9MICO</name>
<reference evidence="1" key="1">
    <citation type="submission" date="2024-05" db="EMBL/GenBank/DDBJ databases">
        <title>Herbiconiux sp. A18JL235.</title>
        <authorList>
            <person name="Zhang G."/>
        </authorList>
    </citation>
    <scope>NUCLEOTIDE SEQUENCE</scope>
    <source>
        <strain evidence="1">A18JL235</strain>
        <plasmid evidence="1">unnamed1</plasmid>
    </source>
</reference>
<sequence>MSAATLTVGLLTGCSSVSEFVTQQASDTACAAITPVVDQVTADVQTAVSQIPVDPAAAIDTLQAANVLLSTLPGQSESVDTARTTIDALISQAQSVQLGQRLDQTKVDDLSAQLAQALTGTIGVC</sequence>
<accession>A0AB39BM45</accession>
<keyword evidence="1" id="KW-0614">Plasmid</keyword>